<proteinExistence type="predicted"/>
<dbReference type="Gene3D" id="1.20.1050.10">
    <property type="match status" value="1"/>
</dbReference>
<dbReference type="InterPro" id="IPR036282">
    <property type="entry name" value="Glutathione-S-Trfase_C_sf"/>
</dbReference>
<evidence type="ECO:0000313" key="3">
    <source>
        <dbReference type="Proteomes" id="UP000695022"/>
    </source>
</evidence>
<dbReference type="Gene3D" id="3.40.30.10">
    <property type="entry name" value="Glutaredoxin"/>
    <property type="match status" value="1"/>
</dbReference>
<dbReference type="InterPro" id="IPR010987">
    <property type="entry name" value="Glutathione-S-Trfase_C-like"/>
</dbReference>
<sequence>MPAYKLVYFNARGLGEVARLLFEVSGTEYEDKRVTKEEWIEQKKETPFGQLPMLCVGDDIIFQSNAIYRYLARVFDLYGSSNMQAARIDSICECWRDVLQAVLNIIHEEDEERKGMLQKLAVTKIIPGFLALLQARLAKNNDGQWILLSRDKISLADIVSYHMLSSVVGRFPGVIDNFPTLQAYVDRIGEIPNIKAWVESRPETEF</sequence>
<dbReference type="InterPro" id="IPR050213">
    <property type="entry name" value="GST_superfamily"/>
</dbReference>
<dbReference type="PROSITE" id="PS50405">
    <property type="entry name" value="GST_CTER"/>
    <property type="match status" value="1"/>
</dbReference>
<dbReference type="Proteomes" id="UP000695022">
    <property type="component" value="Unplaced"/>
</dbReference>
<dbReference type="CDD" id="cd03039">
    <property type="entry name" value="GST_N_Sigma_like"/>
    <property type="match status" value="1"/>
</dbReference>
<dbReference type="Pfam" id="PF14497">
    <property type="entry name" value="GST_C_3"/>
    <property type="match status" value="1"/>
</dbReference>
<dbReference type="SFLD" id="SFLDG01205">
    <property type="entry name" value="AMPS.1"/>
    <property type="match status" value="1"/>
</dbReference>
<evidence type="ECO:0000259" key="1">
    <source>
        <dbReference type="PROSITE" id="PS50404"/>
    </source>
</evidence>
<feature type="domain" description="GST N-terminal" evidence="1">
    <location>
        <begin position="2"/>
        <end position="79"/>
    </location>
</feature>
<dbReference type="SUPFAM" id="SSF47616">
    <property type="entry name" value="GST C-terminal domain-like"/>
    <property type="match status" value="1"/>
</dbReference>
<dbReference type="SFLD" id="SFLDS00019">
    <property type="entry name" value="Glutathione_Transferase_(cytos"/>
    <property type="match status" value="1"/>
</dbReference>
<dbReference type="SUPFAM" id="SSF52833">
    <property type="entry name" value="Thioredoxin-like"/>
    <property type="match status" value="1"/>
</dbReference>
<dbReference type="GeneID" id="106813441"/>
<dbReference type="Pfam" id="PF02798">
    <property type="entry name" value="GST_N"/>
    <property type="match status" value="1"/>
</dbReference>
<dbReference type="SFLD" id="SFLDG00363">
    <property type="entry name" value="AMPS_(cytGST):_Alpha-__Mu-__Pi"/>
    <property type="match status" value="1"/>
</dbReference>
<dbReference type="InterPro" id="IPR040079">
    <property type="entry name" value="Glutathione_S-Trfase"/>
</dbReference>
<evidence type="ECO:0000313" key="4">
    <source>
        <dbReference type="RefSeq" id="XP_014673061.1"/>
    </source>
</evidence>
<dbReference type="PROSITE" id="PS50404">
    <property type="entry name" value="GST_NTER"/>
    <property type="match status" value="1"/>
</dbReference>
<keyword evidence="3" id="KW-1185">Reference proteome</keyword>
<dbReference type="InterPro" id="IPR004046">
    <property type="entry name" value="GST_C"/>
</dbReference>
<dbReference type="RefSeq" id="XP_014673061.1">
    <property type="nucleotide sequence ID" value="XM_014817575.1"/>
</dbReference>
<evidence type="ECO:0000259" key="2">
    <source>
        <dbReference type="PROSITE" id="PS50405"/>
    </source>
</evidence>
<dbReference type="InterPro" id="IPR004045">
    <property type="entry name" value="Glutathione_S-Trfase_N"/>
</dbReference>
<gene>
    <name evidence="4" type="primary">LOC106813441</name>
</gene>
<feature type="domain" description="GST C-terminal" evidence="2">
    <location>
        <begin position="81"/>
        <end position="206"/>
    </location>
</feature>
<protein>
    <submittedName>
        <fullName evidence="4">Glutathione S-transferase 1-like isoform X1</fullName>
    </submittedName>
</protein>
<accession>A0ABM1ELJ0</accession>
<dbReference type="PANTHER" id="PTHR11571">
    <property type="entry name" value="GLUTATHIONE S-TRANSFERASE"/>
    <property type="match status" value="1"/>
</dbReference>
<name>A0ABM1ELJ0_PRICU</name>
<dbReference type="PANTHER" id="PTHR11571:SF150">
    <property type="entry name" value="GLUTATHIONE S-TRANSFERASE"/>
    <property type="match status" value="1"/>
</dbReference>
<dbReference type="InterPro" id="IPR036249">
    <property type="entry name" value="Thioredoxin-like_sf"/>
</dbReference>
<organism evidence="3 4">
    <name type="scientific">Priapulus caudatus</name>
    <name type="common">Priapulid worm</name>
    <dbReference type="NCBI Taxonomy" id="37621"/>
    <lineage>
        <taxon>Eukaryota</taxon>
        <taxon>Metazoa</taxon>
        <taxon>Ecdysozoa</taxon>
        <taxon>Scalidophora</taxon>
        <taxon>Priapulida</taxon>
        <taxon>Priapulimorpha</taxon>
        <taxon>Priapulimorphida</taxon>
        <taxon>Priapulidae</taxon>
        <taxon>Priapulus</taxon>
    </lineage>
</organism>
<reference evidence="4" key="1">
    <citation type="submission" date="2025-08" db="UniProtKB">
        <authorList>
            <consortium name="RefSeq"/>
        </authorList>
    </citation>
    <scope>IDENTIFICATION</scope>
</reference>